<feature type="region of interest" description="Disordered" evidence="1">
    <location>
        <begin position="1"/>
        <end position="73"/>
    </location>
</feature>
<dbReference type="Proteomes" id="UP000215335">
    <property type="component" value="Unassembled WGS sequence"/>
</dbReference>
<keyword evidence="3" id="KW-1185">Reference proteome</keyword>
<feature type="compositionally biased region" description="Basic and acidic residues" evidence="1">
    <location>
        <begin position="33"/>
        <end position="42"/>
    </location>
</feature>
<reference evidence="2 3" key="1">
    <citation type="journal article" date="2017" name="Curr. Biol.">
        <title>The Evolution of Venom by Co-option of Single-Copy Genes.</title>
        <authorList>
            <person name="Martinson E.O."/>
            <person name="Mrinalini"/>
            <person name="Kelkar Y.D."/>
            <person name="Chang C.H."/>
            <person name="Werren J.H."/>
        </authorList>
    </citation>
    <scope>NUCLEOTIDE SEQUENCE [LARGE SCALE GENOMIC DNA]</scope>
    <source>
        <strain evidence="2 3">Alberta</strain>
        <tissue evidence="2">Whole body</tissue>
    </source>
</reference>
<evidence type="ECO:0000313" key="3">
    <source>
        <dbReference type="Proteomes" id="UP000215335"/>
    </source>
</evidence>
<proteinExistence type="predicted"/>
<dbReference type="AlphaFoldDB" id="A0A232FIV3"/>
<gene>
    <name evidence="2" type="ORF">TSAR_008755</name>
</gene>
<feature type="compositionally biased region" description="Basic and acidic residues" evidence="1">
    <location>
        <begin position="1"/>
        <end position="12"/>
    </location>
</feature>
<evidence type="ECO:0000313" key="2">
    <source>
        <dbReference type="EMBL" id="OXU30676.1"/>
    </source>
</evidence>
<protein>
    <submittedName>
        <fullName evidence="2">Uncharacterized protein</fullName>
    </submittedName>
</protein>
<name>A0A232FIV3_9HYME</name>
<sequence length="73" mass="8680">MFRCSGLRDPRRLASAKKRAHQYQKTLTQATIKPHEALEAHRSRSRSRILSIRKLHKKPRYRSPERVLPPRPQ</sequence>
<comment type="caution">
    <text evidence="2">The sequence shown here is derived from an EMBL/GenBank/DDBJ whole genome shotgun (WGS) entry which is preliminary data.</text>
</comment>
<dbReference type="EMBL" id="NNAY01000132">
    <property type="protein sequence ID" value="OXU30676.1"/>
    <property type="molecule type" value="Genomic_DNA"/>
</dbReference>
<feature type="compositionally biased region" description="Basic residues" evidence="1">
    <location>
        <begin position="43"/>
        <end position="61"/>
    </location>
</feature>
<organism evidence="2 3">
    <name type="scientific">Trichomalopsis sarcophagae</name>
    <dbReference type="NCBI Taxonomy" id="543379"/>
    <lineage>
        <taxon>Eukaryota</taxon>
        <taxon>Metazoa</taxon>
        <taxon>Ecdysozoa</taxon>
        <taxon>Arthropoda</taxon>
        <taxon>Hexapoda</taxon>
        <taxon>Insecta</taxon>
        <taxon>Pterygota</taxon>
        <taxon>Neoptera</taxon>
        <taxon>Endopterygota</taxon>
        <taxon>Hymenoptera</taxon>
        <taxon>Apocrita</taxon>
        <taxon>Proctotrupomorpha</taxon>
        <taxon>Chalcidoidea</taxon>
        <taxon>Pteromalidae</taxon>
        <taxon>Pteromalinae</taxon>
        <taxon>Trichomalopsis</taxon>
    </lineage>
</organism>
<accession>A0A232FIV3</accession>
<evidence type="ECO:0000256" key="1">
    <source>
        <dbReference type="SAM" id="MobiDB-lite"/>
    </source>
</evidence>